<comment type="caution">
    <text evidence="2">The sequence shown here is derived from an EMBL/GenBank/DDBJ whole genome shotgun (WGS) entry which is preliminary data.</text>
</comment>
<proteinExistence type="predicted"/>
<dbReference type="EMBL" id="JAVDQG010000001">
    <property type="protein sequence ID" value="MDR6224681.1"/>
    <property type="molecule type" value="Genomic_DNA"/>
</dbReference>
<organism evidence="2 3">
    <name type="scientific">Desmospora profundinema</name>
    <dbReference type="NCBI Taxonomy" id="1571184"/>
    <lineage>
        <taxon>Bacteria</taxon>
        <taxon>Bacillati</taxon>
        <taxon>Bacillota</taxon>
        <taxon>Bacilli</taxon>
        <taxon>Bacillales</taxon>
        <taxon>Thermoactinomycetaceae</taxon>
        <taxon>Desmospora</taxon>
    </lineage>
</organism>
<dbReference type="CDD" id="cd00229">
    <property type="entry name" value="SGNH_hydrolase"/>
    <property type="match status" value="1"/>
</dbReference>
<dbReference type="SUPFAM" id="SSF52266">
    <property type="entry name" value="SGNH hydrolase"/>
    <property type="match status" value="1"/>
</dbReference>
<dbReference type="InterPro" id="IPR036514">
    <property type="entry name" value="SGNH_hydro_sf"/>
</dbReference>
<sequence length="220" mass="24167">MRHSPSLYLAIGDSITVGVAASPGRGYAKLVTGTLARAGPAWTLSRAARKGATSKEALFWTVFSPRVRLLIRYARVITLLIGGNDLLYAYLASRFTRRPLILSSAVAAYRRNLHLILYQIRHHSPAPVFLLNQYNPFPRSTFATAWVDAFNSQTADTADRWGIPLINLHELFTGRETGWIDGYRNGSLSDIPLIGPKPIHPNNAGHQAIADAVAATVLHE</sequence>
<protein>
    <submittedName>
        <fullName evidence="2">Lysophospholipase L1-like esterase</fullName>
    </submittedName>
</protein>
<name>A0ABU1IIU6_9BACL</name>
<keyword evidence="3" id="KW-1185">Reference proteome</keyword>
<evidence type="ECO:0000259" key="1">
    <source>
        <dbReference type="Pfam" id="PF13472"/>
    </source>
</evidence>
<reference evidence="2 3" key="1">
    <citation type="submission" date="2023-07" db="EMBL/GenBank/DDBJ databases">
        <title>Genomic Encyclopedia of Type Strains, Phase IV (KMG-IV): sequencing the most valuable type-strain genomes for metagenomic binning, comparative biology and taxonomic classification.</title>
        <authorList>
            <person name="Goeker M."/>
        </authorList>
    </citation>
    <scope>NUCLEOTIDE SEQUENCE [LARGE SCALE GENOMIC DNA]</scope>
    <source>
        <strain evidence="2 3">DSM 45903</strain>
    </source>
</reference>
<evidence type="ECO:0000313" key="3">
    <source>
        <dbReference type="Proteomes" id="UP001185012"/>
    </source>
</evidence>
<dbReference type="InterPro" id="IPR013830">
    <property type="entry name" value="SGNH_hydro"/>
</dbReference>
<dbReference type="Pfam" id="PF13472">
    <property type="entry name" value="Lipase_GDSL_2"/>
    <property type="match status" value="1"/>
</dbReference>
<dbReference type="RefSeq" id="WP_309862209.1">
    <property type="nucleotide sequence ID" value="NZ_JAVDQG010000001.1"/>
</dbReference>
<dbReference type="Gene3D" id="3.40.50.1110">
    <property type="entry name" value="SGNH hydrolase"/>
    <property type="match status" value="1"/>
</dbReference>
<dbReference type="Proteomes" id="UP001185012">
    <property type="component" value="Unassembled WGS sequence"/>
</dbReference>
<feature type="domain" description="SGNH hydrolase-type esterase" evidence="1">
    <location>
        <begin position="10"/>
        <end position="208"/>
    </location>
</feature>
<accession>A0ABU1IIU6</accession>
<evidence type="ECO:0000313" key="2">
    <source>
        <dbReference type="EMBL" id="MDR6224681.1"/>
    </source>
</evidence>
<gene>
    <name evidence="2" type="ORF">JOE21_000669</name>
</gene>